<comment type="similarity">
    <text evidence="5">Belongs to the class I-like SAM-binding methyltransferase superfamily. RsmB/NOP family.</text>
</comment>
<sequence length="322" mass="34638">MRRQRAAGLVNAVLRKLRRQPPPPPADEATRYALPGWLAERLRRAWPADWPALAEAGNAHPPMALRVNLRRTSREAYLAELARCGLAAQPGAVAPEAVVLEAPCPVEQLPGFREGRVSVQDEAAQLAAALLDPRPGERVLDACAAPGGKTLHLAERCPEAAITALDRSARRLRQVADNLARAGAEAERLAADAAEPGRWWDGRSYERILLDAPCTGTGVIRRHPDIKWLRGPDDAGRMAGAQRRLLEALWGLLAPGGRLLYATCSILPEENEAVAAAFLADHPEARLGPAPAAGRPTGHGWQILPGEAGMDGFFYACLERPG</sequence>
<feature type="binding site" evidence="5">
    <location>
        <position position="192"/>
    </location>
    <ligand>
        <name>S-adenosyl-L-methionine</name>
        <dbReference type="ChEBI" id="CHEBI:59789"/>
    </ligand>
</feature>
<dbReference type="Gene3D" id="1.10.287.730">
    <property type="entry name" value="Helix hairpin bin"/>
    <property type="match status" value="1"/>
</dbReference>
<evidence type="ECO:0000259" key="6">
    <source>
        <dbReference type="PROSITE" id="PS51686"/>
    </source>
</evidence>
<dbReference type="NCBIfam" id="NF008149">
    <property type="entry name" value="PRK10901.1"/>
    <property type="match status" value="1"/>
</dbReference>
<dbReference type="PROSITE" id="PS51686">
    <property type="entry name" value="SAM_MT_RSMB_NOP"/>
    <property type="match status" value="1"/>
</dbReference>
<keyword evidence="4 5" id="KW-0694">RNA-binding</keyword>
<dbReference type="Pfam" id="PF01189">
    <property type="entry name" value="Methyltr_RsmB-F"/>
    <property type="match status" value="1"/>
</dbReference>
<reference evidence="7 8" key="1">
    <citation type="journal article" date="2020" name="Microorganisms">
        <title>Osmotic Adaptation and Compatible Solute Biosynthesis of Phototrophic Bacteria as Revealed from Genome Analyses.</title>
        <authorList>
            <person name="Imhoff J.F."/>
            <person name="Rahn T."/>
            <person name="Kunzel S."/>
            <person name="Keller A."/>
            <person name="Neulinger S.C."/>
        </authorList>
    </citation>
    <scope>NUCLEOTIDE SEQUENCE [LARGE SCALE GENOMIC DNA]</scope>
    <source>
        <strain evidence="7 8">DSM 15116</strain>
    </source>
</reference>
<dbReference type="EMBL" id="NRSH01000262">
    <property type="protein sequence ID" value="MBK1727741.1"/>
    <property type="molecule type" value="Genomic_DNA"/>
</dbReference>
<feature type="binding site" evidence="5">
    <location>
        <position position="166"/>
    </location>
    <ligand>
        <name>S-adenosyl-L-methionine</name>
        <dbReference type="ChEBI" id="CHEBI:59789"/>
    </ligand>
</feature>
<dbReference type="PANTHER" id="PTHR22807:SF61">
    <property type="entry name" value="NOL1_NOP2_SUN FAMILY PROTEIN _ ANTITERMINATION NUSB DOMAIN-CONTAINING PROTEIN"/>
    <property type="match status" value="1"/>
</dbReference>
<dbReference type="Pfam" id="PF22458">
    <property type="entry name" value="RsmF-B_ferredox"/>
    <property type="match status" value="1"/>
</dbReference>
<dbReference type="Gene3D" id="3.40.50.150">
    <property type="entry name" value="Vaccinia Virus protein VP39"/>
    <property type="match status" value="1"/>
</dbReference>
<keyword evidence="8" id="KW-1185">Reference proteome</keyword>
<feature type="active site" description="Nucleophile" evidence="5">
    <location>
        <position position="264"/>
    </location>
</feature>
<evidence type="ECO:0000313" key="8">
    <source>
        <dbReference type="Proteomes" id="UP000738126"/>
    </source>
</evidence>
<evidence type="ECO:0000256" key="5">
    <source>
        <dbReference type="PROSITE-ProRule" id="PRU01023"/>
    </source>
</evidence>
<dbReference type="PRINTS" id="PR02008">
    <property type="entry name" value="RCMTFAMILY"/>
</dbReference>
<dbReference type="Gene3D" id="3.30.70.1170">
    <property type="entry name" value="Sun protein, domain 3"/>
    <property type="match status" value="1"/>
</dbReference>
<evidence type="ECO:0000313" key="7">
    <source>
        <dbReference type="EMBL" id="MBK1727741.1"/>
    </source>
</evidence>
<dbReference type="Proteomes" id="UP000738126">
    <property type="component" value="Unassembled WGS sequence"/>
</dbReference>
<accession>A0ABS1E7R5</accession>
<evidence type="ECO:0000256" key="1">
    <source>
        <dbReference type="ARBA" id="ARBA00022603"/>
    </source>
</evidence>
<gene>
    <name evidence="7" type="ORF">CKO13_12145</name>
</gene>
<evidence type="ECO:0000256" key="4">
    <source>
        <dbReference type="ARBA" id="ARBA00022884"/>
    </source>
</evidence>
<name>A0ABS1E7R5_9GAMM</name>
<evidence type="ECO:0000256" key="2">
    <source>
        <dbReference type="ARBA" id="ARBA00022679"/>
    </source>
</evidence>
<dbReference type="PANTHER" id="PTHR22807">
    <property type="entry name" value="NOP2 YEAST -RELATED NOL1/NOP2/FMU SUN DOMAIN-CONTAINING"/>
    <property type="match status" value="1"/>
</dbReference>
<feature type="domain" description="SAM-dependent MTase RsmB/NOP-type" evidence="6">
    <location>
        <begin position="53"/>
        <end position="321"/>
    </location>
</feature>
<dbReference type="InterPro" id="IPR049560">
    <property type="entry name" value="MeTrfase_RsmB-F_NOP2_cat"/>
</dbReference>
<proteinExistence type="inferred from homology"/>
<evidence type="ECO:0000256" key="3">
    <source>
        <dbReference type="ARBA" id="ARBA00022691"/>
    </source>
</evidence>
<feature type="binding site" evidence="5">
    <location>
        <position position="211"/>
    </location>
    <ligand>
        <name>S-adenosyl-L-methionine</name>
        <dbReference type="ChEBI" id="CHEBI:59789"/>
    </ligand>
</feature>
<dbReference type="InterPro" id="IPR001678">
    <property type="entry name" value="MeTrfase_RsmB-F_NOP2_dom"/>
</dbReference>
<comment type="caution">
    <text evidence="7">The sequence shown here is derived from an EMBL/GenBank/DDBJ whole genome shotgun (WGS) entry which is preliminary data.</text>
</comment>
<dbReference type="InterPro" id="IPR054728">
    <property type="entry name" value="RsmB-like_ferredoxin"/>
</dbReference>
<dbReference type="NCBIfam" id="TIGR00563">
    <property type="entry name" value="rsmB"/>
    <property type="match status" value="1"/>
</dbReference>
<dbReference type="InterPro" id="IPR029063">
    <property type="entry name" value="SAM-dependent_MTases_sf"/>
</dbReference>
<keyword evidence="2 5" id="KW-0808">Transferase</keyword>
<dbReference type="CDD" id="cd02440">
    <property type="entry name" value="AdoMet_MTases"/>
    <property type="match status" value="1"/>
</dbReference>
<feature type="binding site" evidence="5">
    <location>
        <begin position="143"/>
        <end position="149"/>
    </location>
    <ligand>
        <name>S-adenosyl-L-methionine</name>
        <dbReference type="ChEBI" id="CHEBI:59789"/>
    </ligand>
</feature>
<dbReference type="SUPFAM" id="SSF53335">
    <property type="entry name" value="S-adenosyl-L-methionine-dependent methyltransferases"/>
    <property type="match status" value="1"/>
</dbReference>
<dbReference type="InterPro" id="IPR023267">
    <property type="entry name" value="RCMT"/>
</dbReference>
<keyword evidence="3 5" id="KW-0949">S-adenosyl-L-methionine</keyword>
<protein>
    <submittedName>
        <fullName evidence="7">16S rRNA (Cytosine(967)-C(5))-methyltransferase</fullName>
    </submittedName>
</protein>
<organism evidence="7 8">
    <name type="scientific">Halorhodospira neutriphila</name>
    <dbReference type="NCBI Taxonomy" id="168379"/>
    <lineage>
        <taxon>Bacteria</taxon>
        <taxon>Pseudomonadati</taxon>
        <taxon>Pseudomonadota</taxon>
        <taxon>Gammaproteobacteria</taxon>
        <taxon>Chromatiales</taxon>
        <taxon>Ectothiorhodospiraceae</taxon>
        <taxon>Halorhodospira</taxon>
    </lineage>
</organism>
<dbReference type="InterPro" id="IPR004573">
    <property type="entry name" value="rRNA_ssu_MeTfrase_B"/>
</dbReference>
<keyword evidence="1 5" id="KW-0489">Methyltransferase</keyword>